<dbReference type="PANTHER" id="PTHR10657:SF4">
    <property type="entry name" value="PEPTIDYL-PROLYL CIS-TRANS ISOMERASE-RELATED"/>
    <property type="match status" value="1"/>
</dbReference>
<feature type="domain" description="FHA" evidence="9">
    <location>
        <begin position="38"/>
        <end position="88"/>
    </location>
</feature>
<dbReference type="SUPFAM" id="SSF54534">
    <property type="entry name" value="FKBP-like"/>
    <property type="match status" value="1"/>
</dbReference>
<keyword evidence="3 6" id="KW-0697">Rotamase</keyword>
<dbReference type="GO" id="GO:0005829">
    <property type="term" value="C:cytosol"/>
    <property type="evidence" value="ECO:0007669"/>
    <property type="project" value="TreeGrafter"/>
</dbReference>
<evidence type="ECO:0000256" key="2">
    <source>
        <dbReference type="ARBA" id="ARBA00007656"/>
    </source>
</evidence>
<feature type="region of interest" description="Disordered" evidence="8">
    <location>
        <begin position="115"/>
        <end position="168"/>
    </location>
</feature>
<evidence type="ECO:0000256" key="3">
    <source>
        <dbReference type="ARBA" id="ARBA00023110"/>
    </source>
</evidence>
<dbReference type="GO" id="GO:0003755">
    <property type="term" value="F:peptidyl-prolyl cis-trans isomerase activity"/>
    <property type="evidence" value="ECO:0007669"/>
    <property type="project" value="UniProtKB-UniRule"/>
</dbReference>
<reference evidence="11" key="1">
    <citation type="submission" date="2021-01" db="EMBL/GenBank/DDBJ databases">
        <authorList>
            <person name="Corre E."/>
            <person name="Pelletier E."/>
            <person name="Niang G."/>
            <person name="Scheremetjew M."/>
            <person name="Finn R."/>
            <person name="Kale V."/>
            <person name="Holt S."/>
            <person name="Cochrane G."/>
            <person name="Meng A."/>
            <person name="Brown T."/>
            <person name="Cohen L."/>
        </authorList>
    </citation>
    <scope>NUCLEOTIDE SEQUENCE</scope>
    <source>
        <strain evidence="11">SAG 63-3</strain>
    </source>
</reference>
<dbReference type="EC" id="5.2.1.8" evidence="7"/>
<dbReference type="Gene3D" id="3.10.50.40">
    <property type="match status" value="1"/>
</dbReference>
<dbReference type="PANTHER" id="PTHR10657">
    <property type="entry name" value="PEPTIDYL-PROLYL CIS-TRANS ISOMERASE"/>
    <property type="match status" value="1"/>
</dbReference>
<dbReference type="Gene3D" id="2.60.200.20">
    <property type="match status" value="1"/>
</dbReference>
<dbReference type="PROSITE" id="PS50006">
    <property type="entry name" value="FHA_DOMAIN"/>
    <property type="match status" value="1"/>
</dbReference>
<dbReference type="InterPro" id="IPR046357">
    <property type="entry name" value="PPIase_dom_sf"/>
</dbReference>
<feature type="compositionally biased region" description="Polar residues" evidence="8">
    <location>
        <begin position="115"/>
        <end position="128"/>
    </location>
</feature>
<evidence type="ECO:0000256" key="6">
    <source>
        <dbReference type="PROSITE-ProRule" id="PRU00278"/>
    </source>
</evidence>
<dbReference type="InterPro" id="IPR051370">
    <property type="entry name" value="PPIase_Pin1"/>
</dbReference>
<comment type="catalytic activity">
    <reaction evidence="1 7">
        <text>[protein]-peptidylproline (omega=180) = [protein]-peptidylproline (omega=0)</text>
        <dbReference type="Rhea" id="RHEA:16237"/>
        <dbReference type="Rhea" id="RHEA-COMP:10747"/>
        <dbReference type="Rhea" id="RHEA-COMP:10748"/>
        <dbReference type="ChEBI" id="CHEBI:83833"/>
        <dbReference type="ChEBI" id="CHEBI:83834"/>
        <dbReference type="EC" id="5.2.1.8"/>
    </reaction>
</comment>
<evidence type="ECO:0000256" key="1">
    <source>
        <dbReference type="ARBA" id="ARBA00000971"/>
    </source>
</evidence>
<dbReference type="GO" id="GO:0005634">
    <property type="term" value="C:nucleus"/>
    <property type="evidence" value="ECO:0007669"/>
    <property type="project" value="TreeGrafter"/>
</dbReference>
<evidence type="ECO:0000256" key="4">
    <source>
        <dbReference type="ARBA" id="ARBA00023235"/>
    </source>
</evidence>
<feature type="compositionally biased region" description="Basic and acidic residues" evidence="8">
    <location>
        <begin position="129"/>
        <end position="148"/>
    </location>
</feature>
<keyword evidence="4 6" id="KW-0413">Isomerase</keyword>
<dbReference type="EMBL" id="HBFM01000447">
    <property type="protein sequence ID" value="CAD8763862.1"/>
    <property type="molecule type" value="Transcribed_RNA"/>
</dbReference>
<dbReference type="InterPro" id="IPR000253">
    <property type="entry name" value="FHA_dom"/>
</dbReference>
<dbReference type="SMART" id="SM00240">
    <property type="entry name" value="FHA"/>
    <property type="match status" value="1"/>
</dbReference>
<evidence type="ECO:0000256" key="8">
    <source>
        <dbReference type="SAM" id="MobiDB-lite"/>
    </source>
</evidence>
<dbReference type="Pfam" id="PF00498">
    <property type="entry name" value="FHA"/>
    <property type="match status" value="1"/>
</dbReference>
<protein>
    <recommendedName>
        <fullName evidence="7">Peptidyl-prolyl cis-trans isomerase</fullName>
        <ecNumber evidence="7">5.2.1.8</ecNumber>
    </recommendedName>
</protein>
<gene>
    <name evidence="11" type="ORF">PPAR00522_LOCUS245</name>
</gene>
<name>A0A7S0UMW3_9CHLO</name>
<evidence type="ECO:0000256" key="7">
    <source>
        <dbReference type="RuleBase" id="RU363014"/>
    </source>
</evidence>
<sequence length="285" mass="32270">MFKEPPWASNPASKNIYLKITSPSDDNKNYHISDKSYYLFGRDKEHVDYHLNHDSCSRLHAAIVHHKDGRIFLIDHSTKGTTVNGAAIPRFKPHHLTDGSEFKFAEFPSQFKTVISDQNPILDSNPSITHDKRPRTGDERADGDKENDLGQPCSKRPRLDRESEFNKGNPSVAKWRVRACHILIKHKESRRPSSWKEPVVTRTKEEAIDMARNIRRRLQDKEETFSVMAETESDCSSAKRGGDLGSFGPSQMQHAFEAATLALQVGEISEPIDTDSGIHIILRTA</sequence>
<dbReference type="FunFam" id="3.10.50.40:FF:000010">
    <property type="entry name" value="Peptidyl-prolyl cis-trans isomerase Pin1"/>
    <property type="match status" value="1"/>
</dbReference>
<dbReference type="InterPro" id="IPR008984">
    <property type="entry name" value="SMAD_FHA_dom_sf"/>
</dbReference>
<dbReference type="PROSITE" id="PS50198">
    <property type="entry name" value="PPIC_PPIASE_2"/>
    <property type="match status" value="1"/>
</dbReference>
<dbReference type="AlphaFoldDB" id="A0A7S0UMW3"/>
<feature type="domain" description="PpiC" evidence="10">
    <location>
        <begin position="174"/>
        <end position="285"/>
    </location>
</feature>
<comment type="function">
    <text evidence="5">Prolyl cis/trans isomerase with specificity for phospho-Ser-Pro bonds.</text>
</comment>
<evidence type="ECO:0000313" key="11">
    <source>
        <dbReference type="EMBL" id="CAD8763862.1"/>
    </source>
</evidence>
<proteinExistence type="inferred from homology"/>
<evidence type="ECO:0000259" key="10">
    <source>
        <dbReference type="PROSITE" id="PS50198"/>
    </source>
</evidence>
<dbReference type="InterPro" id="IPR000297">
    <property type="entry name" value="PPIase_PpiC"/>
</dbReference>
<dbReference type="Pfam" id="PF00639">
    <property type="entry name" value="Rotamase"/>
    <property type="match status" value="1"/>
</dbReference>
<organism evidence="11">
    <name type="scientific">Polytomella parva</name>
    <dbReference type="NCBI Taxonomy" id="51329"/>
    <lineage>
        <taxon>Eukaryota</taxon>
        <taxon>Viridiplantae</taxon>
        <taxon>Chlorophyta</taxon>
        <taxon>core chlorophytes</taxon>
        <taxon>Chlorophyceae</taxon>
        <taxon>CS clade</taxon>
        <taxon>Chlamydomonadales</taxon>
        <taxon>Chlamydomonadaceae</taxon>
        <taxon>Polytomella</taxon>
    </lineage>
</organism>
<comment type="similarity">
    <text evidence="2">Belongs to the PpiC/parvulin rotamase family.</text>
</comment>
<accession>A0A7S0UMW3</accession>
<evidence type="ECO:0000259" key="9">
    <source>
        <dbReference type="PROSITE" id="PS50006"/>
    </source>
</evidence>
<evidence type="ECO:0000256" key="5">
    <source>
        <dbReference type="ARBA" id="ARBA00054757"/>
    </source>
</evidence>
<dbReference type="SUPFAM" id="SSF49879">
    <property type="entry name" value="SMAD/FHA domain"/>
    <property type="match status" value="1"/>
</dbReference>